<proteinExistence type="predicted"/>
<name>B6H8F2_PENRW</name>
<dbReference type="EMBL" id="AM920431">
    <property type="protein sequence ID" value="CAP93090.1"/>
    <property type="molecule type" value="Genomic_DNA"/>
</dbReference>
<evidence type="ECO:0000313" key="2">
    <source>
        <dbReference type="Proteomes" id="UP000000724"/>
    </source>
</evidence>
<reference evidence="1 2" key="1">
    <citation type="journal article" date="2008" name="Nat. Biotechnol.">
        <title>Genome sequencing and analysis of the filamentous fungus Penicillium chrysogenum.</title>
        <authorList>
            <person name="van den Berg M.A."/>
            <person name="Albang R."/>
            <person name="Albermann K."/>
            <person name="Badger J.H."/>
            <person name="Daran J.-M."/>
            <person name="Driessen A.J.M."/>
            <person name="Garcia-Estrada C."/>
            <person name="Fedorova N.D."/>
            <person name="Harris D.M."/>
            <person name="Heijne W.H.M."/>
            <person name="Joardar V.S."/>
            <person name="Kiel J.A.K.W."/>
            <person name="Kovalchuk A."/>
            <person name="Martin J.F."/>
            <person name="Nierman W.C."/>
            <person name="Nijland J.G."/>
            <person name="Pronk J.T."/>
            <person name="Roubos J.A."/>
            <person name="van der Klei I.J."/>
            <person name="van Peij N.N.M.E."/>
            <person name="Veenhuis M."/>
            <person name="von Doehren H."/>
            <person name="Wagner C."/>
            <person name="Wortman J.R."/>
            <person name="Bovenberg R.A.L."/>
        </authorList>
    </citation>
    <scope>NUCLEOTIDE SEQUENCE [LARGE SCALE GENOMIC DNA]</scope>
    <source>
        <strain evidence="2">ATCC 28089 / DSM 1075 / NRRL 1951 / Wisconsin 54-1255</strain>
    </source>
</reference>
<accession>B6H8F2</accession>
<organism evidence="1 2">
    <name type="scientific">Penicillium rubens (strain ATCC 28089 / DSM 1075 / NRRL 1951 / Wisconsin 54-1255)</name>
    <name type="common">Penicillium chrysogenum</name>
    <dbReference type="NCBI Taxonomy" id="500485"/>
    <lineage>
        <taxon>Eukaryota</taxon>
        <taxon>Fungi</taxon>
        <taxon>Dikarya</taxon>
        <taxon>Ascomycota</taxon>
        <taxon>Pezizomycotina</taxon>
        <taxon>Eurotiomycetes</taxon>
        <taxon>Eurotiomycetidae</taxon>
        <taxon>Eurotiales</taxon>
        <taxon>Aspergillaceae</taxon>
        <taxon>Penicillium</taxon>
        <taxon>Penicillium chrysogenum species complex</taxon>
    </lineage>
</organism>
<dbReference type="HOGENOM" id="CLU_1511089_0_0_1"/>
<dbReference type="AlphaFoldDB" id="B6H8F2"/>
<evidence type="ECO:0000313" key="1">
    <source>
        <dbReference type="EMBL" id="CAP93090.1"/>
    </source>
</evidence>
<protein>
    <submittedName>
        <fullName evidence="1">Uncharacterized protein</fullName>
    </submittedName>
</protein>
<keyword evidence="2" id="KW-1185">Reference proteome</keyword>
<dbReference type="Proteomes" id="UP000000724">
    <property type="component" value="Contig Pc00c16"/>
</dbReference>
<sequence>MEFGGAGGKIGDETILRRSVPILGTGYMRLMYYEYRDCGYLYSNRVGPEHNSDPVQTPLVNPFHHGLFPRTGVTGDRCSGSGDRAQPGMIIQLYDSRIVMMMGNDDVYSIYKEPLAAKIQDIWATNLERGVERSPNACLLIGTRRDPNSDLVDTWIVEPGENKATMNRCSGTSALAAR</sequence>
<dbReference type="VEuPathDB" id="FungiDB:PCH_Pc16g04200"/>
<gene>
    <name evidence="1" type="ORF">Pc16g04200</name>
    <name evidence="1" type="ORF">PCH_Pc16g04200</name>
</gene>